<keyword evidence="7 9" id="KW-0456">Lyase</keyword>
<keyword evidence="12" id="KW-1185">Reference proteome</keyword>
<keyword evidence="6 9" id="KW-0057">Aromatic amino acid biosynthesis</keyword>
<evidence type="ECO:0000256" key="7">
    <source>
        <dbReference type="ARBA" id="ARBA00023239"/>
    </source>
</evidence>
<dbReference type="PANTHER" id="PTHR43406:SF1">
    <property type="entry name" value="TRYPTOPHAN SYNTHASE ALPHA CHAIN, CHLOROPLASTIC"/>
    <property type="match status" value="1"/>
</dbReference>
<dbReference type="Gene3D" id="3.20.20.70">
    <property type="entry name" value="Aldolase class I"/>
    <property type="match status" value="1"/>
</dbReference>
<evidence type="ECO:0000256" key="4">
    <source>
        <dbReference type="ARBA" id="ARBA00022605"/>
    </source>
</evidence>
<dbReference type="Pfam" id="PF00290">
    <property type="entry name" value="Trp_syntA"/>
    <property type="match status" value="1"/>
</dbReference>
<evidence type="ECO:0000256" key="2">
    <source>
        <dbReference type="ARBA" id="ARBA00004733"/>
    </source>
</evidence>
<dbReference type="RefSeq" id="WP_096366098.1">
    <property type="nucleotide sequence ID" value="NZ_AP018052.1"/>
</dbReference>
<dbReference type="SUPFAM" id="SSF51366">
    <property type="entry name" value="Ribulose-phoshate binding barrel"/>
    <property type="match status" value="1"/>
</dbReference>
<dbReference type="InterPro" id="IPR018204">
    <property type="entry name" value="Trp_synthase_alpha_AS"/>
</dbReference>
<reference evidence="11 12" key="1">
    <citation type="submission" date="2017-05" db="EMBL/GenBank/DDBJ databases">
        <title>Thiocyanate degradation by Thiohalobacter thiocyanaticus FOKN1.</title>
        <authorList>
            <person name="Oshiki M."/>
            <person name="Fukushima T."/>
            <person name="Kawano S."/>
            <person name="Nakagawa J."/>
        </authorList>
    </citation>
    <scope>NUCLEOTIDE SEQUENCE [LARGE SCALE GENOMIC DNA]</scope>
    <source>
        <strain evidence="11 12">FOKN1</strain>
    </source>
</reference>
<keyword evidence="5 9" id="KW-0822">Tryptophan biosynthesis</keyword>
<dbReference type="GO" id="GO:0004834">
    <property type="term" value="F:tryptophan synthase activity"/>
    <property type="evidence" value="ECO:0007669"/>
    <property type="project" value="UniProtKB-UniRule"/>
</dbReference>
<gene>
    <name evidence="9" type="primary">trpA</name>
    <name evidence="11" type="ORF">FOKN1_1559</name>
</gene>
<dbReference type="KEGG" id="ttc:FOKN1_1559"/>
<evidence type="ECO:0000313" key="12">
    <source>
        <dbReference type="Proteomes" id="UP000218765"/>
    </source>
</evidence>
<comment type="similarity">
    <text evidence="9 10">Belongs to the TrpA family.</text>
</comment>
<evidence type="ECO:0000256" key="5">
    <source>
        <dbReference type="ARBA" id="ARBA00022822"/>
    </source>
</evidence>
<dbReference type="HAMAP" id="MF_00131">
    <property type="entry name" value="Trp_synth_alpha"/>
    <property type="match status" value="1"/>
</dbReference>
<comment type="function">
    <text evidence="1 9">The alpha subunit is responsible for the aldol cleavage of indoleglycerol phosphate to indole and glyceraldehyde 3-phosphate.</text>
</comment>
<dbReference type="InterPro" id="IPR013785">
    <property type="entry name" value="Aldolase_TIM"/>
</dbReference>
<evidence type="ECO:0000256" key="3">
    <source>
        <dbReference type="ARBA" id="ARBA00011270"/>
    </source>
</evidence>
<dbReference type="PANTHER" id="PTHR43406">
    <property type="entry name" value="TRYPTOPHAN SYNTHASE, ALPHA CHAIN"/>
    <property type="match status" value="1"/>
</dbReference>
<dbReference type="InterPro" id="IPR002028">
    <property type="entry name" value="Trp_synthase_suA"/>
</dbReference>
<sequence length="275" mass="28928">MSRIEGRFEALRQTGRKALIPYITAGDPDPDSTVPLMHAMVEAGADIIELGVPFSDPMADGPVIQAACERALKHHVSLRRVLEMVAGFRRDNDETPVLLMGYLNPIEAMGYAGFAAAAQQAGVDGVLTVDLPPEEAGELAGELKGHGIDPIFLLSPTTTDARVARIAEQASGFLYYVSFKGVTGATRLDVDAVAEKVGHLKSIAALPIGVGFGIRDAESAARVSRAADAVIVGSALVRHIAEASGHPEVIREKVAEELRAMRAAMDATQPAAAVS</sequence>
<protein>
    <recommendedName>
        <fullName evidence="9">Tryptophan synthase alpha chain</fullName>
        <ecNumber evidence="9">4.2.1.20</ecNumber>
    </recommendedName>
</protein>
<dbReference type="GO" id="GO:0005829">
    <property type="term" value="C:cytosol"/>
    <property type="evidence" value="ECO:0007669"/>
    <property type="project" value="TreeGrafter"/>
</dbReference>
<dbReference type="CDD" id="cd04724">
    <property type="entry name" value="Tryptophan_synthase_alpha"/>
    <property type="match status" value="1"/>
</dbReference>
<organism evidence="11 12">
    <name type="scientific">Thiohalobacter thiocyanaticus</name>
    <dbReference type="NCBI Taxonomy" id="585455"/>
    <lineage>
        <taxon>Bacteria</taxon>
        <taxon>Pseudomonadati</taxon>
        <taxon>Pseudomonadota</taxon>
        <taxon>Gammaproteobacteria</taxon>
        <taxon>Thiohalobacterales</taxon>
        <taxon>Thiohalobacteraceae</taxon>
        <taxon>Thiohalobacter</taxon>
    </lineage>
</organism>
<evidence type="ECO:0000256" key="8">
    <source>
        <dbReference type="ARBA" id="ARBA00049047"/>
    </source>
</evidence>
<dbReference type="FunFam" id="3.20.20.70:FF:000037">
    <property type="entry name" value="Tryptophan synthase alpha chain"/>
    <property type="match status" value="1"/>
</dbReference>
<comment type="subunit">
    <text evidence="3 9">Tetramer of two alpha and two beta chains.</text>
</comment>
<dbReference type="PROSITE" id="PS00167">
    <property type="entry name" value="TRP_SYNTHASE_ALPHA"/>
    <property type="match status" value="1"/>
</dbReference>
<dbReference type="EC" id="4.2.1.20" evidence="9"/>
<evidence type="ECO:0000256" key="6">
    <source>
        <dbReference type="ARBA" id="ARBA00023141"/>
    </source>
</evidence>
<feature type="active site" description="Proton acceptor" evidence="9">
    <location>
        <position position="49"/>
    </location>
</feature>
<dbReference type="NCBIfam" id="TIGR00262">
    <property type="entry name" value="trpA"/>
    <property type="match status" value="1"/>
</dbReference>
<evidence type="ECO:0000256" key="10">
    <source>
        <dbReference type="RuleBase" id="RU003662"/>
    </source>
</evidence>
<evidence type="ECO:0000256" key="9">
    <source>
        <dbReference type="HAMAP-Rule" id="MF_00131"/>
    </source>
</evidence>
<comment type="catalytic activity">
    <reaction evidence="8 9">
        <text>(1S,2R)-1-C-(indol-3-yl)glycerol 3-phosphate + L-serine = D-glyceraldehyde 3-phosphate + L-tryptophan + H2O</text>
        <dbReference type="Rhea" id="RHEA:10532"/>
        <dbReference type="ChEBI" id="CHEBI:15377"/>
        <dbReference type="ChEBI" id="CHEBI:33384"/>
        <dbReference type="ChEBI" id="CHEBI:57912"/>
        <dbReference type="ChEBI" id="CHEBI:58866"/>
        <dbReference type="ChEBI" id="CHEBI:59776"/>
        <dbReference type="EC" id="4.2.1.20"/>
    </reaction>
</comment>
<name>A0A1Z4VRX6_9GAMM</name>
<dbReference type="EMBL" id="AP018052">
    <property type="protein sequence ID" value="BAZ93954.1"/>
    <property type="molecule type" value="Genomic_DNA"/>
</dbReference>
<evidence type="ECO:0000313" key="11">
    <source>
        <dbReference type="EMBL" id="BAZ93954.1"/>
    </source>
</evidence>
<dbReference type="AlphaFoldDB" id="A0A1Z4VRX6"/>
<comment type="pathway">
    <text evidence="2 9">Amino-acid biosynthesis; L-tryptophan biosynthesis; L-tryptophan from chorismate: step 5/5.</text>
</comment>
<accession>A0A1Z4VRX6</accession>
<feature type="active site" description="Proton acceptor" evidence="9">
    <location>
        <position position="60"/>
    </location>
</feature>
<evidence type="ECO:0000256" key="1">
    <source>
        <dbReference type="ARBA" id="ARBA00003365"/>
    </source>
</evidence>
<dbReference type="OrthoDB" id="9804578at2"/>
<dbReference type="InterPro" id="IPR011060">
    <property type="entry name" value="RibuloseP-bd_barrel"/>
</dbReference>
<keyword evidence="4 9" id="KW-0028">Amino-acid biosynthesis</keyword>
<dbReference type="Proteomes" id="UP000218765">
    <property type="component" value="Chromosome"/>
</dbReference>
<proteinExistence type="inferred from homology"/>
<dbReference type="UniPathway" id="UPA00035">
    <property type="reaction ID" value="UER00044"/>
</dbReference>